<comment type="caution">
    <text evidence="2">The sequence shown here is derived from an EMBL/GenBank/DDBJ whole genome shotgun (WGS) entry which is preliminary data.</text>
</comment>
<dbReference type="Proteomes" id="UP000712281">
    <property type="component" value="Unassembled WGS sequence"/>
</dbReference>
<accession>A0A8S9L3E3</accession>
<evidence type="ECO:0000313" key="3">
    <source>
        <dbReference type="Proteomes" id="UP000712281"/>
    </source>
</evidence>
<feature type="chain" id="PRO_5035914491" evidence="1">
    <location>
        <begin position="17"/>
        <end position="81"/>
    </location>
</feature>
<proteinExistence type="predicted"/>
<sequence length="81" mass="8845">MSLLLLVEMLVLDGNACHLCIVEIDNDNRARSALDLGSAAAFNLEDMMQFCRRFFAVDEYSGYPIDSSGVDKAKALTNGVV</sequence>
<gene>
    <name evidence="2" type="ORF">F2Q68_00007746</name>
</gene>
<dbReference type="EMBL" id="QGKW02000717">
    <property type="protein sequence ID" value="KAF2600467.1"/>
    <property type="molecule type" value="Genomic_DNA"/>
</dbReference>
<evidence type="ECO:0000313" key="2">
    <source>
        <dbReference type="EMBL" id="KAF2600467.1"/>
    </source>
</evidence>
<evidence type="ECO:0000256" key="1">
    <source>
        <dbReference type="SAM" id="SignalP"/>
    </source>
</evidence>
<name>A0A8S9L3E3_BRACR</name>
<keyword evidence="1" id="KW-0732">Signal</keyword>
<reference evidence="2" key="1">
    <citation type="submission" date="2019-12" db="EMBL/GenBank/DDBJ databases">
        <title>Genome sequencing and annotation of Brassica cretica.</title>
        <authorList>
            <person name="Studholme D.J."/>
            <person name="Sarris P.F."/>
        </authorList>
    </citation>
    <scope>NUCLEOTIDE SEQUENCE</scope>
    <source>
        <strain evidence="2">PFS-001/15</strain>
        <tissue evidence="2">Leaf</tissue>
    </source>
</reference>
<feature type="signal peptide" evidence="1">
    <location>
        <begin position="1"/>
        <end position="16"/>
    </location>
</feature>
<protein>
    <submittedName>
        <fullName evidence="2">Uncharacterized protein</fullName>
    </submittedName>
</protein>
<dbReference type="AlphaFoldDB" id="A0A8S9L3E3"/>
<organism evidence="2 3">
    <name type="scientific">Brassica cretica</name>
    <name type="common">Mustard</name>
    <dbReference type="NCBI Taxonomy" id="69181"/>
    <lineage>
        <taxon>Eukaryota</taxon>
        <taxon>Viridiplantae</taxon>
        <taxon>Streptophyta</taxon>
        <taxon>Embryophyta</taxon>
        <taxon>Tracheophyta</taxon>
        <taxon>Spermatophyta</taxon>
        <taxon>Magnoliopsida</taxon>
        <taxon>eudicotyledons</taxon>
        <taxon>Gunneridae</taxon>
        <taxon>Pentapetalae</taxon>
        <taxon>rosids</taxon>
        <taxon>malvids</taxon>
        <taxon>Brassicales</taxon>
        <taxon>Brassicaceae</taxon>
        <taxon>Brassiceae</taxon>
        <taxon>Brassica</taxon>
    </lineage>
</organism>